<dbReference type="Pfam" id="PF13365">
    <property type="entry name" value="Trypsin_2"/>
    <property type="match status" value="1"/>
</dbReference>
<dbReference type="PRINTS" id="PR00834">
    <property type="entry name" value="PROTEASES2C"/>
</dbReference>
<evidence type="ECO:0000256" key="5">
    <source>
        <dbReference type="ARBA" id="ARBA00022801"/>
    </source>
</evidence>
<keyword evidence="5" id="KW-0378">Hydrolase</keyword>
<dbReference type="PANTHER" id="PTHR22939">
    <property type="entry name" value="SERINE PROTEASE FAMILY S1C HTRA-RELATED"/>
    <property type="match status" value="1"/>
</dbReference>
<dbReference type="STRING" id="28115.HQ47_02535"/>
<evidence type="ECO:0000256" key="3">
    <source>
        <dbReference type="ARBA" id="ARBA00022729"/>
    </source>
</evidence>
<organism evidence="10 11">
    <name type="scientific">Porphyromonas macacae</name>
    <dbReference type="NCBI Taxonomy" id="28115"/>
    <lineage>
        <taxon>Bacteria</taxon>
        <taxon>Pseudomonadati</taxon>
        <taxon>Bacteroidota</taxon>
        <taxon>Bacteroidia</taxon>
        <taxon>Bacteroidales</taxon>
        <taxon>Porphyromonadaceae</taxon>
        <taxon>Porphyromonas</taxon>
    </lineage>
</organism>
<feature type="domain" description="PDZ" evidence="9">
    <location>
        <begin position="415"/>
        <end position="494"/>
    </location>
</feature>
<feature type="active site" description="Charge relay system" evidence="7">
    <location>
        <position position="146"/>
    </location>
</feature>
<dbReference type="eggNOG" id="COG0265">
    <property type="taxonomic scope" value="Bacteria"/>
</dbReference>
<dbReference type="Pfam" id="PF12812">
    <property type="entry name" value="PDZ_1"/>
    <property type="match status" value="1"/>
</dbReference>
<dbReference type="InterPro" id="IPR011782">
    <property type="entry name" value="Pept_S1C_Do"/>
</dbReference>
<protein>
    <submittedName>
        <fullName evidence="10">Deoxyribonuclease HsdR</fullName>
    </submittedName>
</protein>
<dbReference type="AlphaFoldDB" id="A0A0A2ECP1"/>
<dbReference type="Pfam" id="PF13180">
    <property type="entry name" value="PDZ_2"/>
    <property type="match status" value="1"/>
</dbReference>
<dbReference type="PANTHER" id="PTHR22939:SF129">
    <property type="entry name" value="SERINE PROTEASE HTRA2, MITOCHONDRIAL"/>
    <property type="match status" value="1"/>
</dbReference>
<feature type="domain" description="PDZ" evidence="9">
    <location>
        <begin position="307"/>
        <end position="389"/>
    </location>
</feature>
<dbReference type="RefSeq" id="WP_036873051.1">
    <property type="nucleotide sequence ID" value="NZ_JBGYTE010000003.1"/>
</dbReference>
<dbReference type="InterPro" id="IPR025926">
    <property type="entry name" value="PDZ-like_dom"/>
</dbReference>
<dbReference type="CDD" id="cd06779">
    <property type="entry name" value="cpPDZ_Deg_HtrA-like"/>
    <property type="match status" value="1"/>
</dbReference>
<dbReference type="GO" id="GO:0004252">
    <property type="term" value="F:serine-type endopeptidase activity"/>
    <property type="evidence" value="ECO:0007669"/>
    <property type="project" value="InterPro"/>
</dbReference>
<sequence>MNKILKVFGLALGVIGLSAATTVGTYKWMQSKTFSKEFANSMQTALPEGTNTLNKYGFQNAAFEPGYKPASVTPAPNLVEAAEKAVQAVVHIRVEGQRSMSRRYIDPFEYFFGNGNPFAERQMQPVVGFGSGVIVSSDGYIITNNHVIDNGDKISVTLNDNRTFSAKLIGTDPATDIAVIKIEGEKFPSIPFGNSDNLQVGEWVLAVGNPFNFTSTVTAGIVSAKSRNTYPDSSKGPKVESFIQTDAAVNRGNSGGALVNAAGELVGINSMIFSETGNYAGISFAIPITIAAKVAQDLKTYGNVQRAVLGFSGTNVTDELIKEKGLKVNEGVFVADFSEISAVYAAGIEKNDVITAIDGQKIKDFGELQGIISRYRPGDVINVTVDRFGQKKDFSVSLKNKHGNTKIIPQFSGLSEMGIKLRELSGKLKRTYGVSYGVEVTEVTKEGKFAKAGVKKGFIVLSINDQPVYNINNMEKMLSTAEDRGINKLYVRGFYPNGNVYTYLIQ</sequence>
<evidence type="ECO:0000256" key="2">
    <source>
        <dbReference type="ARBA" id="ARBA00022670"/>
    </source>
</evidence>
<dbReference type="SUPFAM" id="SSF50494">
    <property type="entry name" value="Trypsin-like serine proteases"/>
    <property type="match status" value="1"/>
</dbReference>
<feature type="binding site" evidence="8">
    <location>
        <position position="146"/>
    </location>
    <ligand>
        <name>substrate</name>
    </ligand>
</feature>
<dbReference type="GO" id="GO:0006508">
    <property type="term" value="P:proteolysis"/>
    <property type="evidence" value="ECO:0007669"/>
    <property type="project" value="UniProtKB-KW"/>
</dbReference>
<dbReference type="InterPro" id="IPR001940">
    <property type="entry name" value="Peptidase_S1C"/>
</dbReference>
<accession>A0A0A2ECP1</accession>
<dbReference type="Gene3D" id="2.40.10.120">
    <property type="match status" value="1"/>
</dbReference>
<name>A0A0A2ECP1_9PORP</name>
<evidence type="ECO:0000259" key="9">
    <source>
        <dbReference type="SMART" id="SM00228"/>
    </source>
</evidence>
<dbReference type="OrthoDB" id="9758917at2"/>
<keyword evidence="4" id="KW-0677">Repeat</keyword>
<feature type="active site" description="Charge relay system" evidence="7">
    <location>
        <position position="176"/>
    </location>
</feature>
<dbReference type="EMBL" id="JRFA01000008">
    <property type="protein sequence ID" value="KGN75230.1"/>
    <property type="molecule type" value="Genomic_DNA"/>
</dbReference>
<dbReference type="SMART" id="SM00228">
    <property type="entry name" value="PDZ"/>
    <property type="match status" value="2"/>
</dbReference>
<dbReference type="InterPro" id="IPR009003">
    <property type="entry name" value="Peptidase_S1_PA"/>
</dbReference>
<evidence type="ECO:0000256" key="8">
    <source>
        <dbReference type="PIRSR" id="PIRSR611782-2"/>
    </source>
</evidence>
<dbReference type="Proteomes" id="UP000030103">
    <property type="component" value="Unassembled WGS sequence"/>
</dbReference>
<evidence type="ECO:0000256" key="4">
    <source>
        <dbReference type="ARBA" id="ARBA00022737"/>
    </source>
</evidence>
<proteinExistence type="inferred from homology"/>
<dbReference type="Gene3D" id="2.30.42.10">
    <property type="match status" value="2"/>
</dbReference>
<evidence type="ECO:0000256" key="7">
    <source>
        <dbReference type="PIRSR" id="PIRSR611782-1"/>
    </source>
</evidence>
<feature type="binding site" evidence="8">
    <location>
        <begin position="252"/>
        <end position="254"/>
    </location>
    <ligand>
        <name>substrate</name>
    </ligand>
</feature>
<dbReference type="SUPFAM" id="SSF50156">
    <property type="entry name" value="PDZ domain-like"/>
    <property type="match status" value="2"/>
</dbReference>
<feature type="active site" description="Charge relay system" evidence="7">
    <location>
        <position position="254"/>
    </location>
</feature>
<keyword evidence="3" id="KW-0732">Signal</keyword>
<dbReference type="InterPro" id="IPR036034">
    <property type="entry name" value="PDZ_sf"/>
</dbReference>
<evidence type="ECO:0000256" key="6">
    <source>
        <dbReference type="ARBA" id="ARBA00022825"/>
    </source>
</evidence>
<evidence type="ECO:0000313" key="11">
    <source>
        <dbReference type="Proteomes" id="UP000030103"/>
    </source>
</evidence>
<gene>
    <name evidence="10" type="ORF">HQ47_02535</name>
</gene>
<evidence type="ECO:0000313" key="10">
    <source>
        <dbReference type="EMBL" id="KGN75230.1"/>
    </source>
</evidence>
<feature type="binding site" evidence="8">
    <location>
        <position position="95"/>
    </location>
    <ligand>
        <name>substrate</name>
    </ligand>
</feature>
<keyword evidence="2" id="KW-0645">Protease</keyword>
<dbReference type="InterPro" id="IPR001478">
    <property type="entry name" value="PDZ"/>
</dbReference>
<feature type="binding site" evidence="8">
    <location>
        <begin position="309"/>
        <end position="313"/>
    </location>
    <ligand>
        <name>substrate</name>
    </ligand>
</feature>
<evidence type="ECO:0000256" key="1">
    <source>
        <dbReference type="ARBA" id="ARBA00010541"/>
    </source>
</evidence>
<comment type="similarity">
    <text evidence="1">Belongs to the peptidase S1C family.</text>
</comment>
<comment type="caution">
    <text evidence="10">The sequence shown here is derived from an EMBL/GenBank/DDBJ whole genome shotgun (WGS) entry which is preliminary data.</text>
</comment>
<keyword evidence="11" id="KW-1185">Reference proteome</keyword>
<keyword evidence="6" id="KW-0720">Serine protease</keyword>
<feature type="binding site" evidence="8">
    <location>
        <position position="176"/>
    </location>
    <ligand>
        <name>substrate</name>
    </ligand>
</feature>
<reference evidence="10 11" key="1">
    <citation type="submission" date="2014-09" db="EMBL/GenBank/DDBJ databases">
        <title>Draft Genome Sequence of Porphyromonas macacae COT-192_OH2859.</title>
        <authorList>
            <person name="Wallis C."/>
            <person name="Deusch O."/>
            <person name="O'Flynn C."/>
            <person name="Davis I."/>
            <person name="Horsfall A."/>
            <person name="Kirkwood N."/>
            <person name="Harris S."/>
            <person name="Eisen J.A."/>
            <person name="Coil D.A."/>
            <person name="Darling A.E."/>
            <person name="Jospin G."/>
            <person name="Alexiev A."/>
        </authorList>
    </citation>
    <scope>NUCLEOTIDE SEQUENCE [LARGE SCALE GENOMIC DNA]</scope>
    <source>
        <strain evidence="11">COT-192 OH2859</strain>
    </source>
</reference>
<dbReference type="NCBIfam" id="TIGR02037">
    <property type="entry name" value="degP_htrA_DO"/>
    <property type="match status" value="1"/>
</dbReference>